<dbReference type="EMBL" id="JBHSFN010000006">
    <property type="protein sequence ID" value="MFC4586861.1"/>
    <property type="molecule type" value="Genomic_DNA"/>
</dbReference>
<dbReference type="Pfam" id="PF21346">
    <property type="entry name" value="PcRGLX_3rd"/>
    <property type="match status" value="1"/>
</dbReference>
<organism evidence="5 6">
    <name type="scientific">Sphaerisporangium corydalis</name>
    <dbReference type="NCBI Taxonomy" id="1441875"/>
    <lineage>
        <taxon>Bacteria</taxon>
        <taxon>Bacillati</taxon>
        <taxon>Actinomycetota</taxon>
        <taxon>Actinomycetes</taxon>
        <taxon>Streptosporangiales</taxon>
        <taxon>Streptosporangiaceae</taxon>
        <taxon>Sphaerisporangium</taxon>
    </lineage>
</organism>
<feature type="domain" description="PcRGLX/YetA-like central beta-sandwich" evidence="3">
    <location>
        <begin position="128"/>
        <end position="485"/>
    </location>
</feature>
<dbReference type="InterPro" id="IPR048330">
    <property type="entry name" value="PcRGLX/YetA_2nd"/>
</dbReference>
<dbReference type="Pfam" id="PF21345">
    <property type="entry name" value="PcRGLX_2nd"/>
    <property type="match status" value="1"/>
</dbReference>
<dbReference type="InterPro" id="IPR048331">
    <property type="entry name" value="PcRGLX/YetA_3rd"/>
</dbReference>
<dbReference type="InterPro" id="IPR045793">
    <property type="entry name" value="PcRGLX/YetA-like"/>
</dbReference>
<keyword evidence="6" id="KW-1185">Reference proteome</keyword>
<dbReference type="PANTHER" id="PTHR40081">
    <property type="entry name" value="CONCANAVALIN A-LIKE LECTIN/GLUCANASE"/>
    <property type="match status" value="1"/>
</dbReference>
<dbReference type="Proteomes" id="UP001595891">
    <property type="component" value="Unassembled WGS sequence"/>
</dbReference>
<comment type="caution">
    <text evidence="5">The sequence shown here is derived from an EMBL/GenBank/DDBJ whole genome shotgun (WGS) entry which is preliminary data.</text>
</comment>
<feature type="domain" description="PcRGLX/YetA-like C-terminal alpha/alpha toroid" evidence="4">
    <location>
        <begin position="491"/>
        <end position="896"/>
    </location>
</feature>
<dbReference type="InterPro" id="IPR006311">
    <property type="entry name" value="TAT_signal"/>
</dbReference>
<accession>A0ABV9EEG0</accession>
<sequence>MPEIARRDVLKGMVATGAGAALPLSLSVPRSAAPAAPVPEVALRWLEDRPALPTGSTWGTPWPKGVVPKEQSFALAAADGAAVPVQSWPLAYWPDGSLKWTAHAISDGVPAEGYTLRAGTPAAPAAPVTVKDAKNHVDVDTGVIRARIRKDGPDLIGQVWRGETEIARRGRLVNLRQDRIDDDEEGTTRRERYLSDVRKVTVEQPGPVRAVVRVEGRHQSKKGATWLPFTVRLYFYAGADSIRMMHTFVFDRDGRHDFIAGLGVRFSVPMRDEQYDRHVRFVGDGHGMLAEAVKGITGLRRDPGAAVRAAQVAGTRLPAISTWDTRVSGRVGLIPAWGDHTLSQLTSGGFSIKKRTAKGFGWVDVDQGRQASGFGYAGGVSGGLAFGLRDFWQRHPAQLDIRGAASDEAEVTVWMWSPEAGPMDTRFYHDGMGQDTYPEQLQGLEITYEDYEPGFGTPYGVARTSELTFWALGATPDAARLAAMADAVRVPPQVVNPVGHLVAAKVFGGLFSPVDRSSPAATAVEDHLDFLFSFYRAQVEQRHWYGFWNHGDIMHTFDTDRRVWRYDVGGYAWDNSELSPDLWLWYAFLRSGRADVYRFAEAMTRHTGEVDVYHLGPWAGLGTRHNVQHWGCSAKQQRISTAAYRRIFYYLTADERAGDLMRALVDSDRTFMALDPLRKIRTEPYTPDPEALAIGLGTDWSGLAAAWLTEWERGGDPVAERKLKATMRTIAAMPNGFVTGEGLYSLTTGEFAPAAKKVAVSHLSAMFGEVEICAELIDLVDMPEFERAWLQYCRLFNGTAAEQTAETGAAFGNLILRQGHSRLTAYAAVRLGRDDLAARAWREFYTGDGYAPDLPWRAEKVGTTLNPTDEAAWVSTNTTALYGLAAIQNLALVGGKITPPFPWSPTRSEAGSAARSGRPSGSPPR</sequence>
<feature type="region of interest" description="Disordered" evidence="1">
    <location>
        <begin position="902"/>
        <end position="925"/>
    </location>
</feature>
<gene>
    <name evidence="5" type="ORF">ACFO8L_12290</name>
</gene>
<dbReference type="RefSeq" id="WP_262843460.1">
    <property type="nucleotide sequence ID" value="NZ_JANZYP010000018.1"/>
</dbReference>
<feature type="compositionally biased region" description="Low complexity" evidence="1">
    <location>
        <begin position="910"/>
        <end position="925"/>
    </location>
</feature>
<evidence type="ECO:0000313" key="6">
    <source>
        <dbReference type="Proteomes" id="UP001595891"/>
    </source>
</evidence>
<evidence type="ECO:0000313" key="5">
    <source>
        <dbReference type="EMBL" id="MFC4586861.1"/>
    </source>
</evidence>
<reference evidence="6" key="1">
    <citation type="journal article" date="2019" name="Int. J. Syst. Evol. Microbiol.">
        <title>The Global Catalogue of Microorganisms (GCM) 10K type strain sequencing project: providing services to taxonomists for standard genome sequencing and annotation.</title>
        <authorList>
            <consortium name="The Broad Institute Genomics Platform"/>
            <consortium name="The Broad Institute Genome Sequencing Center for Infectious Disease"/>
            <person name="Wu L."/>
            <person name="Ma J."/>
        </authorList>
    </citation>
    <scope>NUCLEOTIDE SEQUENCE [LARGE SCALE GENOMIC DNA]</scope>
    <source>
        <strain evidence="6">CCUG 49560</strain>
    </source>
</reference>
<name>A0ABV9EEG0_9ACTN</name>
<evidence type="ECO:0000256" key="1">
    <source>
        <dbReference type="SAM" id="MobiDB-lite"/>
    </source>
</evidence>
<dbReference type="InterPro" id="IPR048329">
    <property type="entry name" value="PcRGLX_1st"/>
</dbReference>
<evidence type="ECO:0000259" key="2">
    <source>
        <dbReference type="Pfam" id="PF19501"/>
    </source>
</evidence>
<feature type="domain" description="PcRGLX/YetA-like N-terminal RIFT barrel" evidence="2">
    <location>
        <begin position="40"/>
        <end position="118"/>
    </location>
</feature>
<evidence type="ECO:0000259" key="4">
    <source>
        <dbReference type="Pfam" id="PF21346"/>
    </source>
</evidence>
<evidence type="ECO:0000259" key="3">
    <source>
        <dbReference type="Pfam" id="PF21345"/>
    </source>
</evidence>
<protein>
    <submittedName>
        <fullName evidence="5">Tat pathway signal sequence domain protein</fullName>
    </submittedName>
</protein>
<proteinExistence type="predicted"/>
<dbReference type="Pfam" id="PF19501">
    <property type="entry name" value="PcRGLX_1st"/>
    <property type="match status" value="1"/>
</dbReference>
<dbReference type="PROSITE" id="PS51318">
    <property type="entry name" value="TAT"/>
    <property type="match status" value="1"/>
</dbReference>
<dbReference type="PANTHER" id="PTHR40081:SF1">
    <property type="entry name" value="TAT PATHWAY SIGNAL SEQUENCE DOMAIN PROTEIN"/>
    <property type="match status" value="1"/>
</dbReference>